<dbReference type="Gene3D" id="3.40.50.880">
    <property type="match status" value="1"/>
</dbReference>
<proteinExistence type="predicted"/>
<accession>A0A1M6YG78</accession>
<reference evidence="4" key="2">
    <citation type="submission" date="2016-11" db="EMBL/GenBank/DDBJ databases">
        <authorList>
            <person name="Varghese N."/>
            <person name="Submissions S."/>
        </authorList>
    </citation>
    <scope>NUCLEOTIDE SEQUENCE [LARGE SCALE GENOMIC DNA]</scope>
    <source>
        <strain evidence="4">UWOS</strain>
    </source>
</reference>
<dbReference type="FunFam" id="3.40.50.880:FF:000033">
    <property type="entry name" value="Glutamine amidotransferase class-I"/>
    <property type="match status" value="1"/>
</dbReference>
<name>A0A1M6YG78_9BACT</name>
<protein>
    <submittedName>
        <fullName evidence="2">GMP synthase-Glutamine amidotransferase</fullName>
    </submittedName>
</protein>
<dbReference type="EMBL" id="FRAW01000042">
    <property type="protein sequence ID" value="SHL17267.1"/>
    <property type="molecule type" value="Genomic_DNA"/>
</dbReference>
<reference evidence="2" key="1">
    <citation type="submission" date="2016-11" db="EMBL/GenBank/DDBJ databases">
        <authorList>
            <person name="Jaros S."/>
            <person name="Januszkiewicz K."/>
            <person name="Wedrychowicz H."/>
        </authorList>
    </citation>
    <scope>NUCLEOTIDE SEQUENCE [LARGE SCALE GENOMIC DNA]</scope>
    <source>
        <strain evidence="2">UWOS</strain>
    </source>
</reference>
<accession>A0A1T4KNS7</accession>
<dbReference type="Proteomes" id="UP000184275">
    <property type="component" value="Unassembled WGS sequence"/>
</dbReference>
<dbReference type="EMBL" id="FUWU01000006">
    <property type="protein sequence ID" value="SJZ44086.1"/>
    <property type="molecule type" value="Genomic_DNA"/>
</dbReference>
<organism evidence="2 4">
    <name type="scientific">Fibrobacter intestinalis</name>
    <dbReference type="NCBI Taxonomy" id="28122"/>
    <lineage>
        <taxon>Bacteria</taxon>
        <taxon>Pseudomonadati</taxon>
        <taxon>Fibrobacterota</taxon>
        <taxon>Fibrobacteria</taxon>
        <taxon>Fibrobacterales</taxon>
        <taxon>Fibrobacteraceae</taxon>
        <taxon>Fibrobacter</taxon>
    </lineage>
</organism>
<dbReference type="Proteomes" id="UP000190449">
    <property type="component" value="Unassembled WGS sequence"/>
</dbReference>
<dbReference type="PANTHER" id="PTHR42695:SF5">
    <property type="entry name" value="GLUTAMINE AMIDOTRANSFERASE YLR126C-RELATED"/>
    <property type="match status" value="1"/>
</dbReference>
<evidence type="ECO:0000259" key="1">
    <source>
        <dbReference type="Pfam" id="PF00117"/>
    </source>
</evidence>
<gene>
    <name evidence="3" type="ORF">SAMN02745108_00580</name>
    <name evidence="2" type="ORF">SAMN05720469_1425</name>
</gene>
<dbReference type="GO" id="GO:0016740">
    <property type="term" value="F:transferase activity"/>
    <property type="evidence" value="ECO:0007669"/>
    <property type="project" value="UniProtKB-KW"/>
</dbReference>
<dbReference type="RefSeq" id="WP_073306064.1">
    <property type="nucleotide sequence ID" value="NZ_FRAW01000042.1"/>
</dbReference>
<dbReference type="PROSITE" id="PS51273">
    <property type="entry name" value="GATASE_TYPE_1"/>
    <property type="match status" value="1"/>
</dbReference>
<feature type="domain" description="Glutamine amidotransferase" evidence="1">
    <location>
        <begin position="16"/>
        <end position="171"/>
    </location>
</feature>
<evidence type="ECO:0000313" key="5">
    <source>
        <dbReference type="Proteomes" id="UP000190449"/>
    </source>
</evidence>
<evidence type="ECO:0000313" key="2">
    <source>
        <dbReference type="EMBL" id="SHL17267.1"/>
    </source>
</evidence>
<reference evidence="3 5" key="3">
    <citation type="submission" date="2017-02" db="EMBL/GenBank/DDBJ databases">
        <authorList>
            <person name="Peterson S.W."/>
        </authorList>
    </citation>
    <scope>NUCLEOTIDE SEQUENCE [LARGE SCALE GENOMIC DNA]</scope>
    <source>
        <strain evidence="3 5">ATCC 43854</strain>
    </source>
</reference>
<sequence length="223" mass="25113">MESYIFQHVAFEGSGAILPYLESLGHHVHLVRLYADEELPQAADVDFAVLLGGPMSALDESEYPFLAKEKQFCREMFAANKPLLGICLGAQILANAFFAPIRQNPEKEIGWFPVVFENGFSINVFHWHGETFDIPEYAMPLAYSEGCRNQAFKIGRMMGLQFHLETTEESMRALWENAADELESAISSKAKYVQTKEQMLAAGKRYIPQANALLKEFLNAILV</sequence>
<dbReference type="SUPFAM" id="SSF52317">
    <property type="entry name" value="Class I glutamine amidotransferase-like"/>
    <property type="match status" value="1"/>
</dbReference>
<dbReference type="AlphaFoldDB" id="A0A1M6YG78"/>
<dbReference type="GO" id="GO:0005829">
    <property type="term" value="C:cytosol"/>
    <property type="evidence" value="ECO:0007669"/>
    <property type="project" value="TreeGrafter"/>
</dbReference>
<dbReference type="Pfam" id="PF00117">
    <property type="entry name" value="GATase"/>
    <property type="match status" value="1"/>
</dbReference>
<dbReference type="PANTHER" id="PTHR42695">
    <property type="entry name" value="GLUTAMINE AMIDOTRANSFERASE YLR126C-RELATED"/>
    <property type="match status" value="1"/>
</dbReference>
<dbReference type="InterPro" id="IPR044992">
    <property type="entry name" value="ChyE-like"/>
</dbReference>
<keyword evidence="2" id="KW-0808">Transferase</keyword>
<keyword evidence="4" id="KW-1185">Reference proteome</keyword>
<evidence type="ECO:0000313" key="3">
    <source>
        <dbReference type="EMBL" id="SJZ44086.1"/>
    </source>
</evidence>
<evidence type="ECO:0000313" key="4">
    <source>
        <dbReference type="Proteomes" id="UP000184275"/>
    </source>
</evidence>
<dbReference type="CDD" id="cd01741">
    <property type="entry name" value="GATase1_1"/>
    <property type="match status" value="1"/>
</dbReference>
<dbReference type="InterPro" id="IPR017926">
    <property type="entry name" value="GATASE"/>
</dbReference>
<dbReference type="STRING" id="28122.SAMN02745108_00580"/>
<dbReference type="InterPro" id="IPR029062">
    <property type="entry name" value="Class_I_gatase-like"/>
</dbReference>
<keyword evidence="2" id="KW-0315">Glutamine amidotransferase</keyword>